<dbReference type="Pfam" id="PF06676">
    <property type="entry name" value="DUF1178"/>
    <property type="match status" value="1"/>
</dbReference>
<name>A0A845AQ46_9SPHN</name>
<dbReference type="AlphaFoldDB" id="A0A845AQ46"/>
<dbReference type="Proteomes" id="UP000446786">
    <property type="component" value="Unassembled WGS sequence"/>
</dbReference>
<sequence>MIVFDLSCSQSHRFEGWFGSTNDYEGQRERGLLTCPECGCDQVGKAPMAPAVPAKSNAKTPAALPSAAEETAVADTDPVSGGGEESLPPKLVEAMKALAKVQAETIKDSTWVGEDFAKQSREMHYGDRDEKLIHGKATSDEAKELLEEGITVSPLLIPVAPPDELN</sequence>
<evidence type="ECO:0000313" key="3">
    <source>
        <dbReference type="Proteomes" id="UP000446786"/>
    </source>
</evidence>
<dbReference type="RefSeq" id="WP_160779762.1">
    <property type="nucleotide sequence ID" value="NZ_BAAAZF010000001.1"/>
</dbReference>
<protein>
    <submittedName>
        <fullName evidence="2">DUF1178 family protein</fullName>
    </submittedName>
</protein>
<proteinExistence type="predicted"/>
<organism evidence="2 3">
    <name type="scientific">Parerythrobacter jejuensis</name>
    <dbReference type="NCBI Taxonomy" id="795812"/>
    <lineage>
        <taxon>Bacteria</taxon>
        <taxon>Pseudomonadati</taxon>
        <taxon>Pseudomonadota</taxon>
        <taxon>Alphaproteobacteria</taxon>
        <taxon>Sphingomonadales</taxon>
        <taxon>Erythrobacteraceae</taxon>
        <taxon>Parerythrobacter</taxon>
    </lineage>
</organism>
<comment type="caution">
    <text evidence="2">The sequence shown here is derived from an EMBL/GenBank/DDBJ whole genome shotgun (WGS) entry which is preliminary data.</text>
</comment>
<accession>A0A845AQ46</accession>
<dbReference type="PIRSF" id="PIRSF032131">
    <property type="entry name" value="UCP032131"/>
    <property type="match status" value="1"/>
</dbReference>
<evidence type="ECO:0000313" key="2">
    <source>
        <dbReference type="EMBL" id="MXP32420.1"/>
    </source>
</evidence>
<evidence type="ECO:0000256" key="1">
    <source>
        <dbReference type="SAM" id="MobiDB-lite"/>
    </source>
</evidence>
<dbReference type="OrthoDB" id="9799894at2"/>
<keyword evidence="3" id="KW-1185">Reference proteome</keyword>
<dbReference type="EMBL" id="WTYE01000001">
    <property type="protein sequence ID" value="MXP32420.1"/>
    <property type="molecule type" value="Genomic_DNA"/>
</dbReference>
<gene>
    <name evidence="2" type="ORF">GRI94_11385</name>
</gene>
<dbReference type="InterPro" id="IPR009562">
    <property type="entry name" value="DUF1178"/>
</dbReference>
<feature type="region of interest" description="Disordered" evidence="1">
    <location>
        <begin position="51"/>
        <end position="88"/>
    </location>
</feature>
<reference evidence="2 3" key="1">
    <citation type="submission" date="2019-12" db="EMBL/GenBank/DDBJ databases">
        <title>Genomic-based taxomic classification of the family Erythrobacteraceae.</title>
        <authorList>
            <person name="Xu L."/>
        </authorList>
    </citation>
    <scope>NUCLEOTIDE SEQUENCE [LARGE SCALE GENOMIC DNA]</scope>
    <source>
        <strain evidence="2 3">JCM 16677</strain>
    </source>
</reference>